<protein>
    <submittedName>
        <fullName evidence="2">Uncharacterized protein</fullName>
    </submittedName>
</protein>
<evidence type="ECO:0000256" key="1">
    <source>
        <dbReference type="SAM" id="MobiDB-lite"/>
    </source>
</evidence>
<dbReference type="AlphaFoldDB" id="A0A218Z7U7"/>
<accession>A0A218Z7U7</accession>
<evidence type="ECO:0000313" key="2">
    <source>
        <dbReference type="EMBL" id="OWP03613.1"/>
    </source>
</evidence>
<dbReference type="Proteomes" id="UP000242519">
    <property type="component" value="Unassembled WGS sequence"/>
</dbReference>
<dbReference type="EMBL" id="MZNU01000176">
    <property type="protein sequence ID" value="OWP03613.1"/>
    <property type="molecule type" value="Genomic_DNA"/>
</dbReference>
<keyword evidence="3" id="KW-1185">Reference proteome</keyword>
<organism evidence="2 3">
    <name type="scientific">Diplocarpon coronariae</name>
    <dbReference type="NCBI Taxonomy" id="2795749"/>
    <lineage>
        <taxon>Eukaryota</taxon>
        <taxon>Fungi</taxon>
        <taxon>Dikarya</taxon>
        <taxon>Ascomycota</taxon>
        <taxon>Pezizomycotina</taxon>
        <taxon>Leotiomycetes</taxon>
        <taxon>Helotiales</taxon>
        <taxon>Drepanopezizaceae</taxon>
        <taxon>Diplocarpon</taxon>
    </lineage>
</organism>
<dbReference type="InParanoid" id="A0A218Z7U7"/>
<comment type="caution">
    <text evidence="2">The sequence shown here is derived from an EMBL/GenBank/DDBJ whole genome shotgun (WGS) entry which is preliminary data.</text>
</comment>
<name>A0A218Z7U7_9HELO</name>
<reference evidence="2 3" key="1">
    <citation type="submission" date="2017-04" db="EMBL/GenBank/DDBJ databases">
        <title>Draft genome sequence of Marssonina coronaria NL1: causal agent of apple blotch.</title>
        <authorList>
            <person name="Cheng Q."/>
        </authorList>
    </citation>
    <scope>NUCLEOTIDE SEQUENCE [LARGE SCALE GENOMIC DNA]</scope>
    <source>
        <strain evidence="2 3">NL1</strain>
    </source>
</reference>
<proteinExistence type="predicted"/>
<feature type="compositionally biased region" description="Gly residues" evidence="1">
    <location>
        <begin position="196"/>
        <end position="213"/>
    </location>
</feature>
<evidence type="ECO:0000313" key="3">
    <source>
        <dbReference type="Proteomes" id="UP000242519"/>
    </source>
</evidence>
<feature type="region of interest" description="Disordered" evidence="1">
    <location>
        <begin position="177"/>
        <end position="286"/>
    </location>
</feature>
<gene>
    <name evidence="2" type="ORF">B2J93_7631</name>
</gene>
<feature type="compositionally biased region" description="Polar residues" evidence="1">
    <location>
        <begin position="261"/>
        <end position="276"/>
    </location>
</feature>
<sequence length="286" mass="30415">MRWMPLGGVGSDVRVRIRSVGRGGWDEAWRGSLPTGASGDAKAMRSAEIEICLRSGAAETLPATRPYRALGGLLHRSSHDEAGPRVIASRDRVEAERGTVSLNQSAPSASLIRLLAETVVPCPPARHGVCVPGTRSLRARGVPGCWHVRAGMPPVGPTSRLLLGLDGPTHYGWLRKPERAGPRAGGFGGAPRETSGRGGFLRRGGEEGMGGDGFDAPQRQWKYPDRGTRDPVPGGDWMRLDSTASVCRLRTKPLTVEEDMSTSPPAQSADRQTLSPRTPGPAPTAK</sequence>